<evidence type="ECO:0000313" key="5">
    <source>
        <dbReference type="Proteomes" id="UP000092154"/>
    </source>
</evidence>
<proteinExistence type="predicted"/>
<dbReference type="GO" id="GO:0005634">
    <property type="term" value="C:nucleus"/>
    <property type="evidence" value="ECO:0007669"/>
    <property type="project" value="TreeGrafter"/>
</dbReference>
<sequence length="279" mass="30707">MLHSTAVVRLALPYPKVTLSLNSFSGETQRDEGPIHLVEAEFIKQLEDFGCCKYTGCIPHEEENPSVKAHVTLGGDHSLAMGTISGTLRAYDHATNESRTSVPSVGVGVRDVEKGEEEILKKYNIKVFGMHEVDRVVEMAFNHVNPPRDRPIHLNFNVDALDLSVAPRTETLRQCQCIPTTFNFKVKSSTPLTRSTNKDTVCKVIHEIGLLVALNLMEVNPALADAESSPTFPLGSCIWPLSSNGNSVGGTLLDVHSDDQQRGMRDPSLNFIKRIAIFD</sequence>
<organism evidence="4 5">
    <name type="scientific">Rhizopogon vinicolor AM-OR11-026</name>
    <dbReference type="NCBI Taxonomy" id="1314800"/>
    <lineage>
        <taxon>Eukaryota</taxon>
        <taxon>Fungi</taxon>
        <taxon>Dikarya</taxon>
        <taxon>Basidiomycota</taxon>
        <taxon>Agaricomycotina</taxon>
        <taxon>Agaricomycetes</taxon>
        <taxon>Agaricomycetidae</taxon>
        <taxon>Boletales</taxon>
        <taxon>Suillineae</taxon>
        <taxon>Rhizopogonaceae</taxon>
        <taxon>Rhizopogon</taxon>
    </lineage>
</organism>
<keyword evidence="1" id="KW-0479">Metal-binding</keyword>
<dbReference type="OrthoDB" id="9992747at2759"/>
<name>A0A1B7N654_9AGAM</name>
<dbReference type="PANTHER" id="PTHR43782">
    <property type="entry name" value="ARGINASE"/>
    <property type="match status" value="1"/>
</dbReference>
<gene>
    <name evidence="4" type="ORF">K503DRAFT_781537</name>
</gene>
<evidence type="ECO:0000256" key="2">
    <source>
        <dbReference type="ARBA" id="ARBA00022801"/>
    </source>
</evidence>
<dbReference type="InterPro" id="IPR006035">
    <property type="entry name" value="Ureohydrolase"/>
</dbReference>
<dbReference type="InterPro" id="IPR023696">
    <property type="entry name" value="Ureohydrolase_dom_sf"/>
</dbReference>
<dbReference type="STRING" id="1314800.A0A1B7N654"/>
<accession>A0A1B7N654</accession>
<dbReference type="GO" id="GO:0005829">
    <property type="term" value="C:cytosol"/>
    <property type="evidence" value="ECO:0007669"/>
    <property type="project" value="TreeGrafter"/>
</dbReference>
<dbReference type="Gene3D" id="3.40.800.10">
    <property type="entry name" value="Ureohydrolase domain"/>
    <property type="match status" value="1"/>
</dbReference>
<dbReference type="PANTHER" id="PTHR43782:SF3">
    <property type="entry name" value="ARGINASE"/>
    <property type="match status" value="1"/>
</dbReference>
<evidence type="ECO:0000256" key="3">
    <source>
        <dbReference type="ARBA" id="ARBA00023211"/>
    </source>
</evidence>
<dbReference type="Pfam" id="PF00491">
    <property type="entry name" value="Arginase"/>
    <property type="match status" value="1"/>
</dbReference>
<dbReference type="InParanoid" id="A0A1B7N654"/>
<dbReference type="EMBL" id="KV448218">
    <property type="protein sequence ID" value="OAX40281.1"/>
    <property type="molecule type" value="Genomic_DNA"/>
</dbReference>
<keyword evidence="5" id="KW-1185">Reference proteome</keyword>
<reference evidence="4 5" key="1">
    <citation type="submission" date="2016-06" db="EMBL/GenBank/DDBJ databases">
        <title>Comparative genomics of the ectomycorrhizal sister species Rhizopogon vinicolor and Rhizopogon vesiculosus (Basidiomycota: Boletales) reveals a divergence of the mating type B locus.</title>
        <authorList>
            <consortium name="DOE Joint Genome Institute"/>
            <person name="Mujic A.B."/>
            <person name="Kuo A."/>
            <person name="Tritt A."/>
            <person name="Lipzen A."/>
            <person name="Chen C."/>
            <person name="Johnson J."/>
            <person name="Sharma A."/>
            <person name="Barry K."/>
            <person name="Grigoriev I.V."/>
            <person name="Spatafora J.W."/>
        </authorList>
    </citation>
    <scope>NUCLEOTIDE SEQUENCE [LARGE SCALE GENOMIC DNA]</scope>
    <source>
        <strain evidence="4 5">AM-OR11-026</strain>
    </source>
</reference>
<evidence type="ECO:0000313" key="4">
    <source>
        <dbReference type="EMBL" id="OAX40281.1"/>
    </source>
</evidence>
<dbReference type="SUPFAM" id="SSF52768">
    <property type="entry name" value="Arginase/deacetylase"/>
    <property type="match status" value="1"/>
</dbReference>
<dbReference type="Proteomes" id="UP000092154">
    <property type="component" value="Unassembled WGS sequence"/>
</dbReference>
<dbReference type="AlphaFoldDB" id="A0A1B7N654"/>
<protein>
    <submittedName>
        <fullName evidence="4">Uncharacterized protein</fullName>
    </submittedName>
</protein>
<keyword evidence="3" id="KW-0464">Manganese</keyword>
<keyword evidence="2" id="KW-0378">Hydrolase</keyword>
<dbReference type="GO" id="GO:0030145">
    <property type="term" value="F:manganese ion binding"/>
    <property type="evidence" value="ECO:0007669"/>
    <property type="project" value="TreeGrafter"/>
</dbReference>
<dbReference type="GO" id="GO:0004053">
    <property type="term" value="F:arginase activity"/>
    <property type="evidence" value="ECO:0007669"/>
    <property type="project" value="TreeGrafter"/>
</dbReference>
<evidence type="ECO:0000256" key="1">
    <source>
        <dbReference type="ARBA" id="ARBA00022723"/>
    </source>
</evidence>